<dbReference type="SMART" id="SM00467">
    <property type="entry name" value="GS"/>
    <property type="match status" value="1"/>
</dbReference>
<dbReference type="InterPro" id="IPR045860">
    <property type="entry name" value="Snake_toxin-like_sf"/>
</dbReference>
<keyword evidence="6" id="KW-0723">Serine/threonine-protein kinase</keyword>
<dbReference type="Proteomes" id="UP001497482">
    <property type="component" value="Chromosome 5"/>
</dbReference>
<dbReference type="EC" id="2.7.11.30" evidence="5"/>
<feature type="domain" description="GS" evidence="27">
    <location>
        <begin position="638"/>
        <end position="667"/>
    </location>
</feature>
<gene>
    <name evidence="28" type="ORF">KC01_LOCUS33417</name>
</gene>
<evidence type="ECO:0000256" key="17">
    <source>
        <dbReference type="ARBA" id="ARBA00023170"/>
    </source>
</evidence>
<dbReference type="GO" id="GO:0005524">
    <property type="term" value="F:ATP binding"/>
    <property type="evidence" value="ECO:0007669"/>
    <property type="project" value="UniProtKB-UniRule"/>
</dbReference>
<keyword evidence="16 25" id="KW-0472">Membrane</keyword>
<dbReference type="GO" id="GO:0007179">
    <property type="term" value="P:transforming growth factor beta receptor signaling pathway"/>
    <property type="evidence" value="ECO:0007669"/>
    <property type="project" value="TreeGrafter"/>
</dbReference>
<dbReference type="GO" id="GO:0046872">
    <property type="term" value="F:metal ion binding"/>
    <property type="evidence" value="ECO:0007669"/>
    <property type="project" value="UniProtKB-KW"/>
</dbReference>
<dbReference type="Gene3D" id="3.30.200.20">
    <property type="entry name" value="Phosphorylase Kinase, domain 1"/>
    <property type="match status" value="1"/>
</dbReference>
<evidence type="ECO:0000256" key="13">
    <source>
        <dbReference type="ARBA" id="ARBA00022840"/>
    </source>
</evidence>
<comment type="similarity">
    <text evidence="4">Belongs to the protein kinase superfamily. TKL Ser/Thr protein kinase family. TGFB receptor subfamily.</text>
</comment>
<keyword evidence="8 25" id="KW-0812">Transmembrane</keyword>
<feature type="transmembrane region" description="Helical" evidence="25">
    <location>
        <begin position="588"/>
        <end position="610"/>
    </location>
</feature>
<dbReference type="InterPro" id="IPR011009">
    <property type="entry name" value="Kinase-like_dom_sf"/>
</dbReference>
<dbReference type="Gene3D" id="2.10.60.10">
    <property type="entry name" value="CD59"/>
    <property type="match status" value="1"/>
</dbReference>
<evidence type="ECO:0000256" key="21">
    <source>
        <dbReference type="ARBA" id="ARBA00048773"/>
    </source>
</evidence>
<dbReference type="InterPro" id="IPR017441">
    <property type="entry name" value="Protein_kinase_ATP_BS"/>
</dbReference>
<keyword evidence="14" id="KW-0460">Magnesium</keyword>
<keyword evidence="11 23" id="KW-0547">Nucleotide-binding</keyword>
<evidence type="ECO:0000256" key="6">
    <source>
        <dbReference type="ARBA" id="ARBA00022527"/>
    </source>
</evidence>
<comment type="cofactor">
    <cofactor evidence="1">
        <name>Mn(2+)</name>
        <dbReference type="ChEBI" id="CHEBI:29035"/>
    </cofactor>
</comment>
<evidence type="ECO:0000256" key="5">
    <source>
        <dbReference type="ARBA" id="ARBA00012401"/>
    </source>
</evidence>
<dbReference type="AlphaFoldDB" id="A0AAV2LYP5"/>
<dbReference type="Pfam" id="PF08515">
    <property type="entry name" value="TGF_beta_GS"/>
    <property type="match status" value="1"/>
</dbReference>
<dbReference type="InterPro" id="IPR001245">
    <property type="entry name" value="Ser-Thr/Tyr_kinase_cat_dom"/>
</dbReference>
<keyword evidence="9" id="KW-0479">Metal-binding</keyword>
<dbReference type="PANTHER" id="PTHR23255">
    <property type="entry name" value="TRANSFORMING GROWTH FACTOR-BETA RECEPTOR TYPE I AND II"/>
    <property type="match status" value="1"/>
</dbReference>
<feature type="binding site" evidence="23">
    <location>
        <position position="695"/>
    </location>
    <ligand>
        <name>ATP</name>
        <dbReference type="ChEBI" id="CHEBI:30616"/>
    </ligand>
</feature>
<evidence type="ECO:0000256" key="3">
    <source>
        <dbReference type="ARBA" id="ARBA00004479"/>
    </source>
</evidence>
<dbReference type="InterPro" id="IPR000333">
    <property type="entry name" value="TGFB_receptor"/>
</dbReference>
<dbReference type="PROSITE" id="PS50297">
    <property type="entry name" value="ANK_REP_REGION"/>
    <property type="match status" value="1"/>
</dbReference>
<name>A0AAV2LYP5_KNICA</name>
<dbReference type="GO" id="GO:0004675">
    <property type="term" value="F:transmembrane receptor protein serine/threonine kinase activity"/>
    <property type="evidence" value="ECO:0007669"/>
    <property type="project" value="UniProtKB-EC"/>
</dbReference>
<dbReference type="EMBL" id="OZ035827">
    <property type="protein sequence ID" value="CAL1606183.1"/>
    <property type="molecule type" value="Genomic_DNA"/>
</dbReference>
<dbReference type="Pfam" id="PF07714">
    <property type="entry name" value="PK_Tyr_Ser-Thr"/>
    <property type="match status" value="1"/>
</dbReference>
<dbReference type="InterPro" id="IPR036770">
    <property type="entry name" value="Ankyrin_rpt-contain_sf"/>
</dbReference>
<keyword evidence="15 25" id="KW-1133">Transmembrane helix</keyword>
<evidence type="ECO:0000256" key="25">
    <source>
        <dbReference type="SAM" id="Phobius"/>
    </source>
</evidence>
<evidence type="ECO:0000313" key="29">
    <source>
        <dbReference type="Proteomes" id="UP001497482"/>
    </source>
</evidence>
<evidence type="ECO:0000259" key="26">
    <source>
        <dbReference type="PROSITE" id="PS50011"/>
    </source>
</evidence>
<feature type="domain" description="Protein kinase" evidence="26">
    <location>
        <begin position="668"/>
        <end position="958"/>
    </location>
</feature>
<keyword evidence="7" id="KW-0808">Transferase</keyword>
<evidence type="ECO:0000256" key="9">
    <source>
        <dbReference type="ARBA" id="ARBA00022723"/>
    </source>
</evidence>
<reference evidence="28 29" key="1">
    <citation type="submission" date="2024-04" db="EMBL/GenBank/DDBJ databases">
        <authorList>
            <person name="Waldvogel A.-M."/>
            <person name="Schoenle A."/>
        </authorList>
    </citation>
    <scope>NUCLEOTIDE SEQUENCE [LARGE SCALE GENOMIC DNA]</scope>
</reference>
<evidence type="ECO:0000256" key="23">
    <source>
        <dbReference type="PROSITE-ProRule" id="PRU10141"/>
    </source>
</evidence>
<dbReference type="FunFam" id="3.30.200.20:FF:000064">
    <property type="entry name" value="Receptor protein serine/threonine kinase"/>
    <property type="match status" value="1"/>
</dbReference>
<dbReference type="Gene3D" id="1.10.510.10">
    <property type="entry name" value="Transferase(Phosphotransferase) domain 1"/>
    <property type="match status" value="1"/>
</dbReference>
<sequence length="973" mass="109625">MTPVNPCCCNNDVEDTDILVDDSDSGSVLSDDSVLPNYDRVETHTEPPKCLYEACRRNDAPGLRAIMERGVTREEVMELDINGRNGLMLAVSKGFVDIVTLLHVCPYVDINHQDNDGNTALMISAQAGFITILNYILNYYSDVDTEVRDPRGFTALIKAGLQGREECVSALLMHGADMHAMDLVQGKGLKDWVLKTGRFETFIRLRRLQTRPAAEQFCESYVPEWPELKHLITKATAPKTATQKLRQRIRDSLSFNFPQDPQDNGVMDQMVRITTSIHSPLVTLGCRPLCPTSPPEMGKRRLAVPELMAKYSGKELEESVVSHSSGSVLSTSPSLVSATSVSLTSCCSERKESIAGGRSFIPRSMVHRNSIFPSGCIPKIEVTKTGEPTPKKKKKKKNHKGYLEPPVWKYKEAKEERKREKREKEEKEKKDKKDKSKKSDAWSVSSAGSKLLTLLLALKMLYVAKTQKTEMGHSALVPVAITAVFLWIAAIEAGAMDDEKLLCTCENTKGTCANGTCRGDYCFYNWVHGQEERGCFSAHNYREQCYTRFERFYVSCCKVNMCNTDITPPPSIDGVVTTSPPVPARPELWIAISLLLLIVAVCVICVVLFLRFRRTHCKLKNSDDHDVTMLKVPQGEDPTYGDIFDEFCTSGSGTGLPYLVQRTMARQISLVECVGKGRYGEVWRGTWMGESVAVKIFSSRDEQSWFRETEIYNTVQLRHDNILGFIASDMTSKNSSTQLWLVTHFHELGSLYDFLQYSSLEPESCLKMCLSVACGLVHLHTEIVSSQEKPAIAHRDLKSRNILVKRNGQCCIADLGLAVIHSQSSDYLDVGNNPRVGTKRYMAPEVLDETIRMDIFESYKQTDIWALGLVFWELSRRTIVNGIVEEYRPPFFDLVPSDPSFEEMKKVVCVDQQRPSLHNRLHSHPILAAIVKIMKESWFQSPSARLTALRIRKTLSKLDHNSDYNIEKLKEEV</sequence>
<proteinExistence type="inferred from homology"/>
<dbReference type="SUPFAM" id="SSF56112">
    <property type="entry name" value="Protein kinase-like (PK-like)"/>
    <property type="match status" value="1"/>
</dbReference>
<evidence type="ECO:0000256" key="15">
    <source>
        <dbReference type="ARBA" id="ARBA00022989"/>
    </source>
</evidence>
<evidence type="ECO:0000256" key="12">
    <source>
        <dbReference type="ARBA" id="ARBA00022777"/>
    </source>
</evidence>
<dbReference type="GO" id="GO:0007507">
    <property type="term" value="P:heart development"/>
    <property type="evidence" value="ECO:0007669"/>
    <property type="project" value="TreeGrafter"/>
</dbReference>
<evidence type="ECO:0000313" key="28">
    <source>
        <dbReference type="EMBL" id="CAL1606183.1"/>
    </source>
</evidence>
<dbReference type="PROSITE" id="PS50088">
    <property type="entry name" value="ANK_REPEAT"/>
    <property type="match status" value="1"/>
</dbReference>
<dbReference type="CDD" id="cd23534">
    <property type="entry name" value="TFP_LU_ECD_ALK1"/>
    <property type="match status" value="1"/>
</dbReference>
<dbReference type="FunFam" id="1.10.510.10:FF:000018">
    <property type="entry name" value="Receptor protein serine/threonine kinase"/>
    <property type="match status" value="1"/>
</dbReference>
<dbReference type="InterPro" id="IPR008271">
    <property type="entry name" value="Ser/Thr_kinase_AS"/>
</dbReference>
<keyword evidence="18" id="KW-0325">Glycoprotein</keyword>
<feature type="transmembrane region" description="Helical" evidence="25">
    <location>
        <begin position="474"/>
        <end position="491"/>
    </location>
</feature>
<dbReference type="SMART" id="SM00220">
    <property type="entry name" value="S_TKc"/>
    <property type="match status" value="1"/>
</dbReference>
<evidence type="ECO:0000256" key="7">
    <source>
        <dbReference type="ARBA" id="ARBA00022679"/>
    </source>
</evidence>
<dbReference type="GO" id="GO:0070724">
    <property type="term" value="C:BMP receptor complex"/>
    <property type="evidence" value="ECO:0007669"/>
    <property type="project" value="TreeGrafter"/>
</dbReference>
<comment type="subcellular location">
    <subcellularLocation>
        <location evidence="3">Membrane</location>
        <topology evidence="3">Single-pass type I membrane protein</topology>
    </subcellularLocation>
</comment>
<dbReference type="PROSITE" id="PS51256">
    <property type="entry name" value="GS"/>
    <property type="match status" value="1"/>
</dbReference>
<dbReference type="InterPro" id="IPR000719">
    <property type="entry name" value="Prot_kinase_dom"/>
</dbReference>
<dbReference type="GO" id="GO:0001525">
    <property type="term" value="P:angiogenesis"/>
    <property type="evidence" value="ECO:0007669"/>
    <property type="project" value="TreeGrafter"/>
</dbReference>
<evidence type="ECO:0000256" key="20">
    <source>
        <dbReference type="ARBA" id="ARBA00047681"/>
    </source>
</evidence>
<evidence type="ECO:0000256" key="14">
    <source>
        <dbReference type="ARBA" id="ARBA00022842"/>
    </source>
</evidence>
<comment type="catalytic activity">
    <reaction evidence="21">
        <text>L-threonyl-[receptor-protein] + ATP = O-phospho-L-threonyl-[receptor-protein] + ADP + H(+)</text>
        <dbReference type="Rhea" id="RHEA:44880"/>
        <dbReference type="Rhea" id="RHEA-COMP:11024"/>
        <dbReference type="Rhea" id="RHEA-COMP:11025"/>
        <dbReference type="ChEBI" id="CHEBI:15378"/>
        <dbReference type="ChEBI" id="CHEBI:30013"/>
        <dbReference type="ChEBI" id="CHEBI:30616"/>
        <dbReference type="ChEBI" id="CHEBI:61977"/>
        <dbReference type="ChEBI" id="CHEBI:456216"/>
        <dbReference type="EC" id="2.7.11.30"/>
    </reaction>
</comment>
<dbReference type="Gene3D" id="1.25.40.20">
    <property type="entry name" value="Ankyrin repeat-containing domain"/>
    <property type="match status" value="1"/>
</dbReference>
<dbReference type="SUPFAM" id="SSF48403">
    <property type="entry name" value="Ankyrin repeat"/>
    <property type="match status" value="1"/>
</dbReference>
<evidence type="ECO:0000256" key="11">
    <source>
        <dbReference type="ARBA" id="ARBA00022741"/>
    </source>
</evidence>
<evidence type="ECO:0000256" key="2">
    <source>
        <dbReference type="ARBA" id="ARBA00001946"/>
    </source>
</evidence>
<keyword evidence="10" id="KW-0732">Signal</keyword>
<protein>
    <recommendedName>
        <fullName evidence="5">receptor protein serine/threonine kinase</fullName>
        <ecNumber evidence="5">2.7.11.30</ecNumber>
    </recommendedName>
</protein>
<keyword evidence="17" id="KW-0675">Receptor</keyword>
<feature type="region of interest" description="Disordered" evidence="24">
    <location>
        <begin position="413"/>
        <end position="439"/>
    </location>
</feature>
<keyword evidence="22" id="KW-0040">ANK repeat</keyword>
<dbReference type="PANTHER" id="PTHR23255:SF66">
    <property type="entry name" value="SERINE_THREONINE-PROTEIN KINASE RECEPTOR R3"/>
    <property type="match status" value="1"/>
</dbReference>
<dbReference type="PROSITE" id="PS00107">
    <property type="entry name" value="PROTEIN_KINASE_ATP"/>
    <property type="match status" value="1"/>
</dbReference>
<evidence type="ECO:0000256" key="10">
    <source>
        <dbReference type="ARBA" id="ARBA00022729"/>
    </source>
</evidence>
<evidence type="ECO:0000256" key="4">
    <source>
        <dbReference type="ARBA" id="ARBA00009605"/>
    </source>
</evidence>
<evidence type="ECO:0000256" key="19">
    <source>
        <dbReference type="ARBA" id="ARBA00023211"/>
    </source>
</evidence>
<dbReference type="SMART" id="SM00248">
    <property type="entry name" value="ANK"/>
    <property type="match status" value="3"/>
</dbReference>
<evidence type="ECO:0000256" key="22">
    <source>
        <dbReference type="PROSITE-ProRule" id="PRU00023"/>
    </source>
</evidence>
<keyword evidence="19" id="KW-0464">Manganese</keyword>
<feature type="transmembrane region" description="Helical" evidence="25">
    <location>
        <begin position="441"/>
        <end position="462"/>
    </location>
</feature>
<keyword evidence="13 23" id="KW-0067">ATP-binding</keyword>
<evidence type="ECO:0000256" key="16">
    <source>
        <dbReference type="ARBA" id="ARBA00023136"/>
    </source>
</evidence>
<dbReference type="PROSITE" id="PS50011">
    <property type="entry name" value="PROTEIN_KINASE_DOM"/>
    <property type="match status" value="1"/>
</dbReference>
<dbReference type="Pfam" id="PF12796">
    <property type="entry name" value="Ank_2"/>
    <property type="match status" value="1"/>
</dbReference>
<comment type="catalytic activity">
    <reaction evidence="20">
        <text>L-seryl-[receptor-protein] + ATP = O-phospho-L-seryl-[receptor-protein] + ADP + H(+)</text>
        <dbReference type="Rhea" id="RHEA:18673"/>
        <dbReference type="Rhea" id="RHEA-COMP:11022"/>
        <dbReference type="Rhea" id="RHEA-COMP:11023"/>
        <dbReference type="ChEBI" id="CHEBI:15378"/>
        <dbReference type="ChEBI" id="CHEBI:29999"/>
        <dbReference type="ChEBI" id="CHEBI:30616"/>
        <dbReference type="ChEBI" id="CHEBI:83421"/>
        <dbReference type="ChEBI" id="CHEBI:456216"/>
        <dbReference type="EC" id="2.7.11.30"/>
    </reaction>
</comment>
<keyword evidence="29" id="KW-1185">Reference proteome</keyword>
<evidence type="ECO:0000259" key="27">
    <source>
        <dbReference type="PROSITE" id="PS51256"/>
    </source>
</evidence>
<evidence type="ECO:0000256" key="24">
    <source>
        <dbReference type="SAM" id="MobiDB-lite"/>
    </source>
</evidence>
<evidence type="ECO:0000256" key="8">
    <source>
        <dbReference type="ARBA" id="ARBA00022692"/>
    </source>
</evidence>
<organism evidence="28 29">
    <name type="scientific">Knipowitschia caucasica</name>
    <name type="common">Caucasian dwarf goby</name>
    <name type="synonym">Pomatoschistus caucasicus</name>
    <dbReference type="NCBI Taxonomy" id="637954"/>
    <lineage>
        <taxon>Eukaryota</taxon>
        <taxon>Metazoa</taxon>
        <taxon>Chordata</taxon>
        <taxon>Craniata</taxon>
        <taxon>Vertebrata</taxon>
        <taxon>Euteleostomi</taxon>
        <taxon>Actinopterygii</taxon>
        <taxon>Neopterygii</taxon>
        <taxon>Teleostei</taxon>
        <taxon>Neoteleostei</taxon>
        <taxon>Acanthomorphata</taxon>
        <taxon>Gobiaria</taxon>
        <taxon>Gobiiformes</taxon>
        <taxon>Gobioidei</taxon>
        <taxon>Gobiidae</taxon>
        <taxon>Gobiinae</taxon>
        <taxon>Knipowitschia</taxon>
    </lineage>
</organism>
<dbReference type="InterPro" id="IPR002110">
    <property type="entry name" value="Ankyrin_rpt"/>
</dbReference>
<evidence type="ECO:0000256" key="1">
    <source>
        <dbReference type="ARBA" id="ARBA00001936"/>
    </source>
</evidence>
<dbReference type="PROSITE" id="PS00108">
    <property type="entry name" value="PROTEIN_KINASE_ST"/>
    <property type="match status" value="1"/>
</dbReference>
<feature type="repeat" description="ANK" evidence="22">
    <location>
        <begin position="151"/>
        <end position="183"/>
    </location>
</feature>
<keyword evidence="12" id="KW-0418">Kinase</keyword>
<accession>A0AAV2LYP5</accession>
<comment type="cofactor">
    <cofactor evidence="2">
        <name>Mg(2+)</name>
        <dbReference type="ChEBI" id="CHEBI:18420"/>
    </cofactor>
</comment>
<dbReference type="InterPro" id="IPR003605">
    <property type="entry name" value="GS_dom"/>
</dbReference>
<evidence type="ECO:0000256" key="18">
    <source>
        <dbReference type="ARBA" id="ARBA00023180"/>
    </source>
</evidence>